<organism evidence="5 6">
    <name type="scientific">Pseudohoeflea suaedae</name>
    <dbReference type="NCBI Taxonomy" id="877384"/>
    <lineage>
        <taxon>Bacteria</taxon>
        <taxon>Pseudomonadati</taxon>
        <taxon>Pseudomonadota</taxon>
        <taxon>Alphaproteobacteria</taxon>
        <taxon>Hyphomicrobiales</taxon>
        <taxon>Rhizobiaceae</taxon>
        <taxon>Pseudohoeflea</taxon>
    </lineage>
</organism>
<evidence type="ECO:0000313" key="6">
    <source>
        <dbReference type="Proteomes" id="UP000295131"/>
    </source>
</evidence>
<dbReference type="RefSeq" id="WP_133284355.1">
    <property type="nucleotide sequence ID" value="NZ_SMSI01000002.1"/>
</dbReference>
<evidence type="ECO:0000259" key="4">
    <source>
        <dbReference type="PROSITE" id="PS01124"/>
    </source>
</evidence>
<evidence type="ECO:0000256" key="2">
    <source>
        <dbReference type="ARBA" id="ARBA00023125"/>
    </source>
</evidence>
<proteinExistence type="predicted"/>
<dbReference type="Proteomes" id="UP000295131">
    <property type="component" value="Unassembled WGS sequence"/>
</dbReference>
<dbReference type="SUPFAM" id="SSF46689">
    <property type="entry name" value="Homeodomain-like"/>
    <property type="match status" value="1"/>
</dbReference>
<dbReference type="PROSITE" id="PS01124">
    <property type="entry name" value="HTH_ARAC_FAMILY_2"/>
    <property type="match status" value="1"/>
</dbReference>
<protein>
    <submittedName>
        <fullName evidence="5">Helix-turn-helix domain-containing protein</fullName>
    </submittedName>
</protein>
<keyword evidence="6" id="KW-1185">Reference proteome</keyword>
<dbReference type="InterPro" id="IPR035418">
    <property type="entry name" value="AraC-bd_2"/>
</dbReference>
<dbReference type="Pfam" id="PF12833">
    <property type="entry name" value="HTH_18"/>
    <property type="match status" value="1"/>
</dbReference>
<evidence type="ECO:0000256" key="3">
    <source>
        <dbReference type="ARBA" id="ARBA00023163"/>
    </source>
</evidence>
<keyword evidence="3" id="KW-0804">Transcription</keyword>
<dbReference type="EMBL" id="SMSI01000002">
    <property type="protein sequence ID" value="TDH35654.1"/>
    <property type="molecule type" value="Genomic_DNA"/>
</dbReference>
<dbReference type="Pfam" id="PF14525">
    <property type="entry name" value="AraC_binding_2"/>
    <property type="match status" value="1"/>
</dbReference>
<name>A0A4R5PKB1_9HYPH</name>
<evidence type="ECO:0000256" key="1">
    <source>
        <dbReference type="ARBA" id="ARBA00023015"/>
    </source>
</evidence>
<dbReference type="Gene3D" id="1.10.10.60">
    <property type="entry name" value="Homeodomain-like"/>
    <property type="match status" value="1"/>
</dbReference>
<dbReference type="PANTHER" id="PTHR46796:SF6">
    <property type="entry name" value="ARAC SUBFAMILY"/>
    <property type="match status" value="1"/>
</dbReference>
<keyword evidence="2" id="KW-0238">DNA-binding</keyword>
<gene>
    <name evidence="5" type="ORF">E2A64_09945</name>
</gene>
<dbReference type="InterPro" id="IPR009057">
    <property type="entry name" value="Homeodomain-like_sf"/>
</dbReference>
<dbReference type="InterPro" id="IPR018060">
    <property type="entry name" value="HTH_AraC"/>
</dbReference>
<evidence type="ECO:0000313" key="5">
    <source>
        <dbReference type="EMBL" id="TDH35654.1"/>
    </source>
</evidence>
<dbReference type="GO" id="GO:0043565">
    <property type="term" value="F:sequence-specific DNA binding"/>
    <property type="evidence" value="ECO:0007669"/>
    <property type="project" value="InterPro"/>
</dbReference>
<comment type="caution">
    <text evidence="5">The sequence shown here is derived from an EMBL/GenBank/DDBJ whole genome shotgun (WGS) entry which is preliminary data.</text>
</comment>
<dbReference type="GO" id="GO:0003700">
    <property type="term" value="F:DNA-binding transcription factor activity"/>
    <property type="evidence" value="ECO:0007669"/>
    <property type="project" value="InterPro"/>
</dbReference>
<dbReference type="InterPro" id="IPR050204">
    <property type="entry name" value="AraC_XylS_family_regulators"/>
</dbReference>
<dbReference type="PANTHER" id="PTHR46796">
    <property type="entry name" value="HTH-TYPE TRANSCRIPTIONAL ACTIVATOR RHAS-RELATED"/>
    <property type="match status" value="1"/>
</dbReference>
<accession>A0A4R5PKB1</accession>
<reference evidence="5 6" key="1">
    <citation type="journal article" date="2013" name="Int. J. Syst. Evol. Microbiol.">
        <title>Hoeflea suaedae sp. nov., an endophytic bacterium isolated from the root of the halophyte Suaeda maritima.</title>
        <authorList>
            <person name="Chung E.J."/>
            <person name="Park J.A."/>
            <person name="Pramanik P."/>
            <person name="Bibi F."/>
            <person name="Jeon C.O."/>
            <person name="Chung Y.R."/>
        </authorList>
    </citation>
    <scope>NUCLEOTIDE SEQUENCE [LARGE SCALE GENOMIC DNA]</scope>
    <source>
        <strain evidence="5 6">YC6898</strain>
    </source>
</reference>
<dbReference type="SMART" id="SM00342">
    <property type="entry name" value="HTH_ARAC"/>
    <property type="match status" value="1"/>
</dbReference>
<sequence length="342" mass="38467">MTAQHPDETLAPIPRMIFSTRAVDRRQQLDLWREFHADLIESDALAEDKSSFDGTVEVLDLGDIQFNRYKQAPAQFSRTNGHLRTSGMDHWVFSVIRKGQVDLAAGDKTVTARPGSLALLSSAQAYTGKMVETEYTNIFFARDDFWDIAQDLDRASFQLFDGPMASILSTFIVSVDNQIDKLTAVDGKSLNDAFSALLKAVVRQDAGSLEAADSAIGGTQLEMARRFINANLQSPDLSPERICAELRISRRRLYYLFEQYGGVAKYIKTRRLAACYKALVTLEGSEHISTVAYRFGFTNVPSFYRQFKEQYGFRPSEAGEAHRSGYRSDDGDLQTFAEWISR</sequence>
<dbReference type="AlphaFoldDB" id="A0A4R5PKB1"/>
<keyword evidence="1" id="KW-0805">Transcription regulation</keyword>
<feature type="domain" description="HTH araC/xylS-type" evidence="4">
    <location>
        <begin position="222"/>
        <end position="321"/>
    </location>
</feature>
<dbReference type="OrthoDB" id="8004517at2"/>